<dbReference type="RefSeq" id="WP_386736004.1">
    <property type="nucleotide sequence ID" value="NZ_JBHRXI010000012.1"/>
</dbReference>
<keyword evidence="3" id="KW-1185">Reference proteome</keyword>
<reference evidence="3" key="1">
    <citation type="journal article" date="2019" name="Int. J. Syst. Evol. Microbiol.">
        <title>The Global Catalogue of Microorganisms (GCM) 10K type strain sequencing project: providing services to taxonomists for standard genome sequencing and annotation.</title>
        <authorList>
            <consortium name="The Broad Institute Genomics Platform"/>
            <consortium name="The Broad Institute Genome Sequencing Center for Infectious Disease"/>
            <person name="Wu L."/>
            <person name="Ma J."/>
        </authorList>
    </citation>
    <scope>NUCLEOTIDE SEQUENCE [LARGE SCALE GENOMIC DNA]</scope>
    <source>
        <strain evidence="3">KCTC 42911</strain>
    </source>
</reference>
<proteinExistence type="predicted"/>
<organism evidence="2 3">
    <name type="scientific">Lutimaribacter marinistellae</name>
    <dbReference type="NCBI Taxonomy" id="1820329"/>
    <lineage>
        <taxon>Bacteria</taxon>
        <taxon>Pseudomonadati</taxon>
        <taxon>Pseudomonadota</taxon>
        <taxon>Alphaproteobacteria</taxon>
        <taxon>Rhodobacterales</taxon>
        <taxon>Roseobacteraceae</taxon>
        <taxon>Lutimaribacter</taxon>
    </lineage>
</organism>
<dbReference type="Proteomes" id="UP001595629">
    <property type="component" value="Unassembled WGS sequence"/>
</dbReference>
<name>A0ABV7TGJ0_9RHOB</name>
<evidence type="ECO:0000313" key="3">
    <source>
        <dbReference type="Proteomes" id="UP001595629"/>
    </source>
</evidence>
<feature type="domain" description="SGNH hydrolase-type esterase" evidence="1">
    <location>
        <begin position="32"/>
        <end position="215"/>
    </location>
</feature>
<dbReference type="SUPFAM" id="SSF52266">
    <property type="entry name" value="SGNH hydrolase"/>
    <property type="match status" value="1"/>
</dbReference>
<dbReference type="Gene3D" id="3.40.50.1110">
    <property type="entry name" value="SGNH hydrolase"/>
    <property type="match status" value="1"/>
</dbReference>
<evidence type="ECO:0000313" key="2">
    <source>
        <dbReference type="EMBL" id="MFC3614731.1"/>
    </source>
</evidence>
<comment type="caution">
    <text evidence="2">The sequence shown here is derived from an EMBL/GenBank/DDBJ whole genome shotgun (WGS) entry which is preliminary data.</text>
</comment>
<accession>A0ABV7TGJ0</accession>
<dbReference type="EMBL" id="JBHRXI010000012">
    <property type="protein sequence ID" value="MFC3614731.1"/>
    <property type="molecule type" value="Genomic_DNA"/>
</dbReference>
<protein>
    <submittedName>
        <fullName evidence="2">SGNH/GDSL hydrolase family protein</fullName>
    </submittedName>
</protein>
<sequence>MISRLLALLGLCAVLMGCQESVTRNEGARILAIGDSLMTWNSTTRRSVPHIIEKELGEPVVDRAVAGAWMTVREGADYDSGMAVPFQYVQGDWDWVIINGGGNDLLFGCGCGVCDGVLDRMISADGTTGQIPDLVRKIHADGAQVLYFGYLRSPNLLTPIEHCKDDGDELERRIARMAGQEEGIVFATMGHIVPPGGIRYFSPDLIHPSRRGSRAIGERLAKIIREYDTRG</sequence>
<dbReference type="GO" id="GO:0016787">
    <property type="term" value="F:hydrolase activity"/>
    <property type="evidence" value="ECO:0007669"/>
    <property type="project" value="UniProtKB-KW"/>
</dbReference>
<keyword evidence="2" id="KW-0378">Hydrolase</keyword>
<dbReference type="PROSITE" id="PS51257">
    <property type="entry name" value="PROKAR_LIPOPROTEIN"/>
    <property type="match status" value="1"/>
</dbReference>
<dbReference type="CDD" id="cd00229">
    <property type="entry name" value="SGNH_hydrolase"/>
    <property type="match status" value="1"/>
</dbReference>
<dbReference type="Pfam" id="PF13472">
    <property type="entry name" value="Lipase_GDSL_2"/>
    <property type="match status" value="1"/>
</dbReference>
<dbReference type="InterPro" id="IPR013830">
    <property type="entry name" value="SGNH_hydro"/>
</dbReference>
<evidence type="ECO:0000259" key="1">
    <source>
        <dbReference type="Pfam" id="PF13472"/>
    </source>
</evidence>
<dbReference type="InterPro" id="IPR036514">
    <property type="entry name" value="SGNH_hydro_sf"/>
</dbReference>
<gene>
    <name evidence="2" type="ORF">ACFORG_13235</name>
</gene>